<reference evidence="1 2" key="1">
    <citation type="journal article" date="2009" name="Int. J. Syst. Evol. Microbiol.">
        <title>Paenibacillus contaminans sp. nov., isolated from a contaminated laboratory plate.</title>
        <authorList>
            <person name="Chou J.H."/>
            <person name="Lee J.H."/>
            <person name="Lin M.C."/>
            <person name="Chang P.S."/>
            <person name="Arun A.B."/>
            <person name="Young C.C."/>
            <person name="Chen W.M."/>
        </authorList>
    </citation>
    <scope>NUCLEOTIDE SEQUENCE [LARGE SCALE GENOMIC DNA]</scope>
    <source>
        <strain evidence="1 2">CKOBP-6</strain>
    </source>
</reference>
<evidence type="ECO:0000313" key="1">
    <source>
        <dbReference type="EMBL" id="RAV21120.1"/>
    </source>
</evidence>
<sequence>MNLMELRIPQGFAIYYNRFYDVEPISDPNEDDFLTNWTFFTQDLLQISKMELEKGSWNVPKDENRRIHIVLGWHPDSRASGEYGLAITNGKWDTLMEISSRDRFEIKQTLEKWLEKLNEDQNYLKNG</sequence>
<organism evidence="1 2">
    <name type="scientific">Paenibacillus contaminans</name>
    <dbReference type="NCBI Taxonomy" id="450362"/>
    <lineage>
        <taxon>Bacteria</taxon>
        <taxon>Bacillati</taxon>
        <taxon>Bacillota</taxon>
        <taxon>Bacilli</taxon>
        <taxon>Bacillales</taxon>
        <taxon>Paenibacillaceae</taxon>
        <taxon>Paenibacillus</taxon>
    </lineage>
</organism>
<dbReference type="RefSeq" id="WP_113030823.1">
    <property type="nucleotide sequence ID" value="NZ_QMFB01000005.1"/>
</dbReference>
<comment type="caution">
    <text evidence="1">The sequence shown here is derived from an EMBL/GenBank/DDBJ whole genome shotgun (WGS) entry which is preliminary data.</text>
</comment>
<evidence type="ECO:0000313" key="2">
    <source>
        <dbReference type="Proteomes" id="UP000250369"/>
    </source>
</evidence>
<keyword evidence="2" id="KW-1185">Reference proteome</keyword>
<gene>
    <name evidence="1" type="ORF">DQG23_10655</name>
</gene>
<protein>
    <submittedName>
        <fullName evidence="1">Uncharacterized protein</fullName>
    </submittedName>
</protein>
<accession>A0A329MNH4</accession>
<dbReference type="AlphaFoldDB" id="A0A329MNH4"/>
<dbReference type="EMBL" id="QMFB01000005">
    <property type="protein sequence ID" value="RAV21120.1"/>
    <property type="molecule type" value="Genomic_DNA"/>
</dbReference>
<proteinExistence type="predicted"/>
<dbReference type="OrthoDB" id="3532550at2"/>
<dbReference type="Proteomes" id="UP000250369">
    <property type="component" value="Unassembled WGS sequence"/>
</dbReference>
<name>A0A329MNH4_9BACL</name>